<sequence>MDGKRNAEEYHTGSLVRARSFSLPRVSDTAAQHHNITAHSYLTVHISSLHGDSQEHIQGAEFSSGSEGHDSSRISRWCRRGQNEGGGQGRERVKDRRRKT</sequence>
<gene>
    <name evidence="2" type="ORF">GOODEAATRI_020841</name>
</gene>
<dbReference type="EMBL" id="JAHRIO010011972">
    <property type="protein sequence ID" value="MEQ2162545.1"/>
    <property type="molecule type" value="Genomic_DNA"/>
</dbReference>
<evidence type="ECO:0000313" key="2">
    <source>
        <dbReference type="EMBL" id="MEQ2162545.1"/>
    </source>
</evidence>
<evidence type="ECO:0000313" key="3">
    <source>
        <dbReference type="Proteomes" id="UP001476798"/>
    </source>
</evidence>
<proteinExistence type="predicted"/>
<dbReference type="Proteomes" id="UP001476798">
    <property type="component" value="Unassembled WGS sequence"/>
</dbReference>
<organism evidence="2 3">
    <name type="scientific">Goodea atripinnis</name>
    <dbReference type="NCBI Taxonomy" id="208336"/>
    <lineage>
        <taxon>Eukaryota</taxon>
        <taxon>Metazoa</taxon>
        <taxon>Chordata</taxon>
        <taxon>Craniata</taxon>
        <taxon>Vertebrata</taxon>
        <taxon>Euteleostomi</taxon>
        <taxon>Actinopterygii</taxon>
        <taxon>Neopterygii</taxon>
        <taxon>Teleostei</taxon>
        <taxon>Neoteleostei</taxon>
        <taxon>Acanthomorphata</taxon>
        <taxon>Ovalentaria</taxon>
        <taxon>Atherinomorphae</taxon>
        <taxon>Cyprinodontiformes</taxon>
        <taxon>Goodeidae</taxon>
        <taxon>Goodea</taxon>
    </lineage>
</organism>
<reference evidence="2 3" key="1">
    <citation type="submission" date="2021-06" db="EMBL/GenBank/DDBJ databases">
        <authorList>
            <person name="Palmer J.M."/>
        </authorList>
    </citation>
    <scope>NUCLEOTIDE SEQUENCE [LARGE SCALE GENOMIC DNA]</scope>
    <source>
        <strain evidence="2 3">GA_2019</strain>
        <tissue evidence="2">Muscle</tissue>
    </source>
</reference>
<protein>
    <submittedName>
        <fullName evidence="2">Uncharacterized protein</fullName>
    </submittedName>
</protein>
<feature type="region of interest" description="Disordered" evidence="1">
    <location>
        <begin position="52"/>
        <end position="100"/>
    </location>
</feature>
<name>A0ABV0MTS6_9TELE</name>
<evidence type="ECO:0000256" key="1">
    <source>
        <dbReference type="SAM" id="MobiDB-lite"/>
    </source>
</evidence>
<keyword evidence="3" id="KW-1185">Reference proteome</keyword>
<accession>A0ABV0MTS6</accession>
<comment type="caution">
    <text evidence="2">The sequence shown here is derived from an EMBL/GenBank/DDBJ whole genome shotgun (WGS) entry which is preliminary data.</text>
</comment>